<evidence type="ECO:0000313" key="3">
    <source>
        <dbReference type="Proteomes" id="UP000053226"/>
    </source>
</evidence>
<dbReference type="RefSeq" id="WP_053908807.1">
    <property type="nucleotide sequence ID" value="NZ_CAWMUS010000025.1"/>
</dbReference>
<comment type="caution">
    <text evidence="2">The sequence shown here is derived from an EMBL/GenBank/DDBJ whole genome shotgun (WGS) entry which is preliminary data.</text>
</comment>
<accession>A0A0N0Z923</accession>
<protein>
    <submittedName>
        <fullName evidence="2">Putative hemagglutinin</fullName>
    </submittedName>
</protein>
<gene>
    <name evidence="2" type="ORF">M992_2404</name>
</gene>
<proteinExistence type="predicted"/>
<keyword evidence="3" id="KW-1185">Reference proteome</keyword>
<sequence>MTLFEGSIQSSKQYPNKEVRFAVDNKGNVHRFEGTNGEYHWNGSSGDVNNPLTGKQIPSDVQKQLGVKIK</sequence>
<evidence type="ECO:0000313" key="2">
    <source>
        <dbReference type="EMBL" id="KPD02199.1"/>
    </source>
</evidence>
<reference evidence="2 3" key="1">
    <citation type="submission" date="2015-07" db="EMBL/GenBank/DDBJ databases">
        <title>ATOL: Assembling a taxonomically balanced genome-scale reconstruction of the evolutionary history of the Enterobacteriaceae.</title>
        <authorList>
            <person name="Plunkett G.III."/>
            <person name="Neeno-Eckwall E.C."/>
            <person name="Glasner J.D."/>
            <person name="Perna N.T."/>
        </authorList>
    </citation>
    <scope>NUCLEOTIDE SEQUENCE [LARGE SCALE GENOMIC DNA]</scope>
    <source>
        <strain evidence="2 3">ATCC 35017</strain>
    </source>
</reference>
<dbReference type="AlphaFoldDB" id="A0A0N0Z923"/>
<dbReference type="OrthoDB" id="8607366at2"/>
<evidence type="ECO:0000256" key="1">
    <source>
        <dbReference type="SAM" id="MobiDB-lite"/>
    </source>
</evidence>
<name>A0A0N0Z923_9GAMM</name>
<dbReference type="Proteomes" id="UP000053226">
    <property type="component" value="Unassembled WGS sequence"/>
</dbReference>
<dbReference type="EMBL" id="LGAA01000025">
    <property type="protein sequence ID" value="KPD02199.1"/>
    <property type="molecule type" value="Genomic_DNA"/>
</dbReference>
<feature type="region of interest" description="Disordered" evidence="1">
    <location>
        <begin position="34"/>
        <end position="59"/>
    </location>
</feature>
<organism evidence="2 3">
    <name type="scientific">Moellerella wisconsensis ATCC 35017</name>
    <dbReference type="NCBI Taxonomy" id="1354267"/>
    <lineage>
        <taxon>Bacteria</taxon>
        <taxon>Pseudomonadati</taxon>
        <taxon>Pseudomonadota</taxon>
        <taxon>Gammaproteobacteria</taxon>
        <taxon>Enterobacterales</taxon>
        <taxon>Morganellaceae</taxon>
        <taxon>Moellerella</taxon>
    </lineage>
</organism>
<feature type="compositionally biased region" description="Polar residues" evidence="1">
    <location>
        <begin position="42"/>
        <end position="53"/>
    </location>
</feature>